<feature type="domain" description="Peptidase M48" evidence="8">
    <location>
        <begin position="123"/>
        <end position="193"/>
    </location>
</feature>
<protein>
    <submittedName>
        <fullName evidence="9">M56 family metallopeptidase</fullName>
    </submittedName>
</protein>
<keyword evidence="4 6" id="KW-0862">Zinc</keyword>
<evidence type="ECO:0000256" key="6">
    <source>
        <dbReference type="RuleBase" id="RU003983"/>
    </source>
</evidence>
<evidence type="ECO:0000313" key="10">
    <source>
        <dbReference type="Proteomes" id="UP000832041"/>
    </source>
</evidence>
<feature type="transmembrane region" description="Helical" evidence="7">
    <location>
        <begin position="6"/>
        <end position="24"/>
    </location>
</feature>
<dbReference type="PANTHER" id="PTHR34978:SF3">
    <property type="entry name" value="SLR0241 PROTEIN"/>
    <property type="match status" value="1"/>
</dbReference>
<keyword evidence="7" id="KW-0472">Membrane</keyword>
<dbReference type="InterPro" id="IPR001915">
    <property type="entry name" value="Peptidase_M48"/>
</dbReference>
<reference evidence="9 10" key="1">
    <citation type="submission" date="2020-04" db="EMBL/GenBank/DDBJ databases">
        <title>Thermobifida alba genome sequencing and assembly.</title>
        <authorList>
            <person name="Luzics S."/>
            <person name="Horvath B."/>
            <person name="Nagy I."/>
            <person name="Toth A."/>
            <person name="Nagy I."/>
            <person name="Kukolya J."/>
        </authorList>
    </citation>
    <scope>NUCLEOTIDE SEQUENCE [LARGE SCALE GENOMIC DNA]</scope>
    <source>
        <strain evidence="9 10">DSM 43795</strain>
    </source>
</reference>
<evidence type="ECO:0000256" key="3">
    <source>
        <dbReference type="ARBA" id="ARBA00022801"/>
    </source>
</evidence>
<proteinExistence type="inferred from homology"/>
<sequence length="317" mass="33065">MLSAVSLGLAVVLTVAGPALLRGVARWCGPSARTLLALWVLAPVGWGLAWVGAGLGVVAELWGPGVKGVVTACLDLAQALHRGEAGWVGLGVVVCGAAVGGRLLWVVARRFRREVRWRRRQRRTLAACARSETVRRQRVWVVESPTPDAYCVPGGGLGVVVTRGAVEALTPRQMDAVLAHEWAHLRGRHHLLVSWVRLLCEAFPGVPLLRAAVEEVTELVEWAADDYAVRRVGVGPLAHAVGTMAVPGPVRHGPAVLAASGASPVRRVRRLVGPAGAVGRTRRTVCAGVLAAVVALPVLAVSVTAAGVAAAQCACAL</sequence>
<evidence type="ECO:0000256" key="4">
    <source>
        <dbReference type="ARBA" id="ARBA00022833"/>
    </source>
</evidence>
<dbReference type="EMBL" id="CP051627">
    <property type="protein sequence ID" value="UPT23354.1"/>
    <property type="molecule type" value="Genomic_DNA"/>
</dbReference>
<dbReference type="PANTHER" id="PTHR34978">
    <property type="entry name" value="POSSIBLE SENSOR-TRANSDUCER PROTEIN BLAR"/>
    <property type="match status" value="1"/>
</dbReference>
<dbReference type="CDD" id="cd07326">
    <property type="entry name" value="M56_BlaR1_MecR1_like"/>
    <property type="match status" value="1"/>
</dbReference>
<keyword evidence="7" id="KW-0812">Transmembrane</keyword>
<keyword evidence="7" id="KW-1133">Transmembrane helix</keyword>
<keyword evidence="10" id="KW-1185">Reference proteome</keyword>
<evidence type="ECO:0000259" key="8">
    <source>
        <dbReference type="Pfam" id="PF01435"/>
    </source>
</evidence>
<dbReference type="Pfam" id="PF01435">
    <property type="entry name" value="Peptidase_M48"/>
    <property type="match status" value="1"/>
</dbReference>
<accession>A0ABY4L7C9</accession>
<comment type="similarity">
    <text evidence="6">Belongs to the peptidase M48 family.</text>
</comment>
<gene>
    <name evidence="9" type="ORF">FOF52_05730</name>
</gene>
<evidence type="ECO:0000313" key="9">
    <source>
        <dbReference type="EMBL" id="UPT23354.1"/>
    </source>
</evidence>
<keyword evidence="1 6" id="KW-0645">Protease</keyword>
<dbReference type="InterPro" id="IPR052173">
    <property type="entry name" value="Beta-lactam_resp_regulator"/>
</dbReference>
<evidence type="ECO:0000256" key="5">
    <source>
        <dbReference type="ARBA" id="ARBA00023049"/>
    </source>
</evidence>
<evidence type="ECO:0000256" key="1">
    <source>
        <dbReference type="ARBA" id="ARBA00022670"/>
    </source>
</evidence>
<keyword evidence="2" id="KW-0479">Metal-binding</keyword>
<keyword evidence="5 6" id="KW-0482">Metalloprotease</keyword>
<name>A0ABY4L7C9_THEAE</name>
<dbReference type="Proteomes" id="UP000832041">
    <property type="component" value="Chromosome"/>
</dbReference>
<dbReference type="Gene3D" id="3.30.2010.10">
    <property type="entry name" value="Metalloproteases ('zincins'), catalytic domain"/>
    <property type="match status" value="1"/>
</dbReference>
<feature type="transmembrane region" description="Helical" evidence="7">
    <location>
        <begin position="289"/>
        <end position="311"/>
    </location>
</feature>
<organism evidence="9 10">
    <name type="scientific">Thermobifida alba</name>
    <name type="common">Thermomonospora alba</name>
    <dbReference type="NCBI Taxonomy" id="53522"/>
    <lineage>
        <taxon>Bacteria</taxon>
        <taxon>Bacillati</taxon>
        <taxon>Actinomycetota</taxon>
        <taxon>Actinomycetes</taxon>
        <taxon>Streptosporangiales</taxon>
        <taxon>Nocardiopsidaceae</taxon>
        <taxon>Thermobifida</taxon>
    </lineage>
</organism>
<evidence type="ECO:0000256" key="7">
    <source>
        <dbReference type="SAM" id="Phobius"/>
    </source>
</evidence>
<feature type="transmembrane region" description="Helical" evidence="7">
    <location>
        <begin position="85"/>
        <end position="108"/>
    </location>
</feature>
<comment type="cofactor">
    <cofactor evidence="6">
        <name>Zn(2+)</name>
        <dbReference type="ChEBI" id="CHEBI:29105"/>
    </cofactor>
    <text evidence="6">Binds 1 zinc ion per subunit.</text>
</comment>
<feature type="transmembrane region" description="Helical" evidence="7">
    <location>
        <begin position="36"/>
        <end position="59"/>
    </location>
</feature>
<evidence type="ECO:0000256" key="2">
    <source>
        <dbReference type="ARBA" id="ARBA00022723"/>
    </source>
</evidence>
<keyword evidence="3 6" id="KW-0378">Hydrolase</keyword>